<dbReference type="PANTHER" id="PTHR46306">
    <property type="entry name" value="BTB/POZ DOMAIN-CONTAINING PROTEIN 9"/>
    <property type="match status" value="1"/>
</dbReference>
<dbReference type="Proteomes" id="UP000053766">
    <property type="component" value="Unassembled WGS sequence"/>
</dbReference>
<reference evidence="1 2" key="1">
    <citation type="submission" date="2013-11" db="EMBL/GenBank/DDBJ databases">
        <title>Draft genome of the bovine lungworm Dictyocaulus viviparus.</title>
        <authorList>
            <person name="Mitreva M."/>
        </authorList>
    </citation>
    <scope>NUCLEOTIDE SEQUENCE [LARGE SCALE GENOMIC DNA]</scope>
    <source>
        <strain evidence="1 2">HannoverDv2000</strain>
    </source>
</reference>
<gene>
    <name evidence="1" type="ORF">DICVIV_09958</name>
</gene>
<sequence>MRAVNIMLAKDLFQSFDDKLKFENLFYGVQSWQLLELATTIPVVFVKIVGTHNSANEVFHCVHFECPADANALPPDDRSVLPKDVVVNEEMEP</sequence>
<dbReference type="EMBL" id="KN716506">
    <property type="protein sequence ID" value="KJH44028.1"/>
    <property type="molecule type" value="Genomic_DNA"/>
</dbReference>
<dbReference type="PANTHER" id="PTHR46306:SF1">
    <property type="entry name" value="BTB_POZ DOMAIN-CONTAINING PROTEIN 9"/>
    <property type="match status" value="1"/>
</dbReference>
<reference evidence="2" key="2">
    <citation type="journal article" date="2016" name="Sci. Rep.">
        <title>Dictyocaulus viviparus genome, variome and transcriptome elucidate lungworm biology and support future intervention.</title>
        <authorList>
            <person name="McNulty S.N."/>
            <person name="Strube C."/>
            <person name="Rosa B.A."/>
            <person name="Martin J.C."/>
            <person name="Tyagi R."/>
            <person name="Choi Y.J."/>
            <person name="Wang Q."/>
            <person name="Hallsworth Pepin K."/>
            <person name="Zhang X."/>
            <person name="Ozersky P."/>
            <person name="Wilson R.K."/>
            <person name="Sternberg P.W."/>
            <person name="Gasser R.B."/>
            <person name="Mitreva M."/>
        </authorList>
    </citation>
    <scope>NUCLEOTIDE SEQUENCE [LARGE SCALE GENOMIC DNA]</scope>
    <source>
        <strain evidence="2">HannoverDv2000</strain>
    </source>
</reference>
<organism evidence="1 2">
    <name type="scientific">Dictyocaulus viviparus</name>
    <name type="common">Bovine lungworm</name>
    <dbReference type="NCBI Taxonomy" id="29172"/>
    <lineage>
        <taxon>Eukaryota</taxon>
        <taxon>Metazoa</taxon>
        <taxon>Ecdysozoa</taxon>
        <taxon>Nematoda</taxon>
        <taxon>Chromadorea</taxon>
        <taxon>Rhabditida</taxon>
        <taxon>Rhabditina</taxon>
        <taxon>Rhabditomorpha</taxon>
        <taxon>Strongyloidea</taxon>
        <taxon>Metastrongylidae</taxon>
        <taxon>Dictyocaulus</taxon>
    </lineage>
</organism>
<keyword evidence="2" id="KW-1185">Reference proteome</keyword>
<dbReference type="OrthoDB" id="9997739at2759"/>
<dbReference type="AlphaFoldDB" id="A0A0D8XHE4"/>
<name>A0A0D8XHE4_DICVI</name>
<dbReference type="GO" id="GO:0005737">
    <property type="term" value="C:cytoplasm"/>
    <property type="evidence" value="ECO:0007669"/>
    <property type="project" value="TreeGrafter"/>
</dbReference>
<accession>A0A0D8XHE4</accession>
<proteinExistence type="predicted"/>
<evidence type="ECO:0000313" key="2">
    <source>
        <dbReference type="Proteomes" id="UP000053766"/>
    </source>
</evidence>
<dbReference type="STRING" id="29172.A0A0D8XHE4"/>
<protein>
    <submittedName>
        <fullName evidence="1">Uncharacterized protein</fullName>
    </submittedName>
</protein>
<dbReference type="InterPro" id="IPR052407">
    <property type="entry name" value="BTB_POZ_domain_cont_9"/>
</dbReference>
<evidence type="ECO:0000313" key="1">
    <source>
        <dbReference type="EMBL" id="KJH44028.1"/>
    </source>
</evidence>